<dbReference type="RefSeq" id="WP_010809193.1">
    <property type="nucleotide sequence ID" value="NC_008313.1"/>
</dbReference>
<dbReference type="Pfam" id="PF07811">
    <property type="entry name" value="TadE"/>
    <property type="match status" value="1"/>
</dbReference>
<dbReference type="EMBL" id="CP039287">
    <property type="protein sequence ID" value="QCC00042.1"/>
    <property type="molecule type" value="Genomic_DNA"/>
</dbReference>
<evidence type="ECO:0000313" key="5">
    <source>
        <dbReference type="Proteomes" id="UP000008210"/>
    </source>
</evidence>
<keyword evidence="1" id="KW-0472">Membrane</keyword>
<evidence type="ECO:0000313" key="3">
    <source>
        <dbReference type="EMBL" id="CAJ92130.1"/>
    </source>
</evidence>
<keyword evidence="5" id="KW-1185">Reference proteome</keyword>
<dbReference type="PATRIC" id="fig|381666.6.peg.1365"/>
<protein>
    <submittedName>
        <fullName evidence="3 4">Pilus assembly protein</fullName>
    </submittedName>
</protein>
<keyword evidence="1" id="KW-1133">Transmembrane helix</keyword>
<reference evidence="4 6" key="2">
    <citation type="submission" date="2019-04" db="EMBL/GenBank/DDBJ databases">
        <title>Long-read de novo sequencing of Cupriavidus necator H16.</title>
        <authorList>
            <person name="Little G.T."/>
            <person name="Ehsaan M."/>
            <person name="Arenas-Lopez C."/>
            <person name="Jawed K."/>
            <person name="Winzer K."/>
            <person name="Kovacs K."/>
            <person name="Malys N."/>
            <person name="Minton N.P."/>
        </authorList>
    </citation>
    <scope>NUCLEOTIDE SEQUENCE [LARGE SCALE GENOMIC DNA]</scope>
    <source>
        <strain evidence="4 6">H16</strain>
    </source>
</reference>
<dbReference type="EMBL" id="AM260479">
    <property type="protein sequence ID" value="CAJ92130.1"/>
    <property type="molecule type" value="Genomic_DNA"/>
</dbReference>
<evidence type="ECO:0000313" key="6">
    <source>
        <dbReference type="Proteomes" id="UP000296079"/>
    </source>
</evidence>
<proteinExistence type="predicted"/>
<sequence length="236" mass="25783">MTHQQKHAARRGARGQSAVEFLIIAPALLLLCLGVIQFGLLYQAKATLDHAALQAAREGAVDHGRLASMRKGLALGLTPLFVRSADRTAHATGYAKAQFEARTQARIDVLNPTPAALQDFGRSGYYAGKTTREIPNDSLMYRATSAGPSSGVNIQDANLLKIRVTYCYEMFVPFADRTIYSLVNGIRNFVATGSYRGMEVPTTPNFCTGRATLASEWRIPLESEAIVRMQSPYRGN</sequence>
<dbReference type="AlphaFoldDB" id="Q0KCZ1"/>
<dbReference type="KEGG" id="reh:H16_A0987"/>
<dbReference type="InterPro" id="IPR012495">
    <property type="entry name" value="TadE-like_dom"/>
</dbReference>
<feature type="domain" description="TadE-like" evidence="2">
    <location>
        <begin position="15"/>
        <end position="57"/>
    </location>
</feature>
<dbReference type="eggNOG" id="COG4961">
    <property type="taxonomic scope" value="Bacteria"/>
</dbReference>
<keyword evidence="1" id="KW-0812">Transmembrane</keyword>
<dbReference type="STRING" id="381666.H16_A0987"/>
<feature type="transmembrane region" description="Helical" evidence="1">
    <location>
        <begin position="21"/>
        <end position="42"/>
    </location>
</feature>
<accession>Q0KCZ1</accession>
<reference evidence="3 5" key="1">
    <citation type="journal article" date="2006" name="Nat. Biotechnol.">
        <title>Genome sequence of the bioplastic-producing 'Knallgas' bacterium Ralstonia eutropha H16.</title>
        <authorList>
            <person name="Pohlmann A."/>
            <person name="Fricke W.F."/>
            <person name="Reinecke F."/>
            <person name="Kusian B."/>
            <person name="Liesegang H."/>
            <person name="Cramm R."/>
            <person name="Eitinger T."/>
            <person name="Ewering C."/>
            <person name="Potter M."/>
            <person name="Schwartz E."/>
            <person name="Strittmatter A."/>
            <person name="Voss I."/>
            <person name="Gottschalk G."/>
            <person name="Steinbuechel A."/>
            <person name="Friedrich B."/>
            <person name="Bowien B."/>
        </authorList>
    </citation>
    <scope>NUCLEOTIDE SEQUENCE [LARGE SCALE GENOMIC DNA]</scope>
    <source>
        <strain evidence="5">ATCC 17699 / DSM 428 / KCTC 22496 / NCIMB 10442 / H16 / Stanier 337</strain>
        <strain evidence="3">H16</strain>
    </source>
</reference>
<dbReference type="Proteomes" id="UP000008210">
    <property type="component" value="Chromosome 1"/>
</dbReference>
<dbReference type="OrthoDB" id="8526602at2"/>
<dbReference type="HOGENOM" id="CLU_092012_0_0_4"/>
<dbReference type="PROSITE" id="PS50096">
    <property type="entry name" value="IQ"/>
    <property type="match status" value="1"/>
</dbReference>
<name>Q0KCZ1_CUPNH</name>
<evidence type="ECO:0000256" key="1">
    <source>
        <dbReference type="SAM" id="Phobius"/>
    </source>
</evidence>
<gene>
    <name evidence="3" type="primary">tadG2a</name>
    <name evidence="3" type="ordered locus">H16_A0987</name>
    <name evidence="4" type="ORF">E6A55_05000</name>
</gene>
<evidence type="ECO:0000313" key="4">
    <source>
        <dbReference type="EMBL" id="QCC00042.1"/>
    </source>
</evidence>
<evidence type="ECO:0000259" key="2">
    <source>
        <dbReference type="Pfam" id="PF07811"/>
    </source>
</evidence>
<dbReference type="Proteomes" id="UP000296079">
    <property type="component" value="Chromosome 1"/>
</dbReference>
<organism evidence="3 5">
    <name type="scientific">Cupriavidus necator (strain ATCC 17699 / DSM 428 / KCTC 22496 / NCIMB 10442 / H16 / Stanier 337)</name>
    <name type="common">Ralstonia eutropha</name>
    <dbReference type="NCBI Taxonomy" id="381666"/>
    <lineage>
        <taxon>Bacteria</taxon>
        <taxon>Pseudomonadati</taxon>
        <taxon>Pseudomonadota</taxon>
        <taxon>Betaproteobacteria</taxon>
        <taxon>Burkholderiales</taxon>
        <taxon>Burkholderiaceae</taxon>
        <taxon>Cupriavidus</taxon>
    </lineage>
</organism>